<comment type="similarity">
    <text evidence="2 10">Belongs to the RNA methyltransferase RsmE family.</text>
</comment>
<keyword evidence="7 10" id="KW-0949">S-adenosyl-L-methionine</keyword>
<dbReference type="InterPro" id="IPR046886">
    <property type="entry name" value="RsmE_MTase_dom"/>
</dbReference>
<evidence type="ECO:0000256" key="1">
    <source>
        <dbReference type="ARBA" id="ARBA00004496"/>
    </source>
</evidence>
<evidence type="ECO:0000256" key="10">
    <source>
        <dbReference type="PIRNR" id="PIRNR015601"/>
    </source>
</evidence>
<dbReference type="Pfam" id="PF20260">
    <property type="entry name" value="PUA_4"/>
    <property type="match status" value="1"/>
</dbReference>
<gene>
    <name evidence="13" type="ORF">IAA93_06770</name>
</gene>
<dbReference type="Gene3D" id="3.40.1280.10">
    <property type="match status" value="1"/>
</dbReference>
<evidence type="ECO:0000256" key="6">
    <source>
        <dbReference type="ARBA" id="ARBA00022679"/>
    </source>
</evidence>
<dbReference type="SUPFAM" id="SSF75217">
    <property type="entry name" value="alpha/beta knot"/>
    <property type="match status" value="1"/>
</dbReference>
<dbReference type="Proteomes" id="UP000787625">
    <property type="component" value="Unassembled WGS sequence"/>
</dbReference>
<dbReference type="AlphaFoldDB" id="A0A9D2ZVC6"/>
<feature type="domain" description="Ribosomal RNA small subunit methyltransferase E methyltransferase" evidence="11">
    <location>
        <begin position="74"/>
        <end position="228"/>
    </location>
</feature>
<reference evidence="13" key="2">
    <citation type="submission" date="2021-04" db="EMBL/GenBank/DDBJ databases">
        <authorList>
            <person name="Gilroy R."/>
        </authorList>
    </citation>
    <scope>NUCLEOTIDE SEQUENCE</scope>
    <source>
        <strain evidence="13">MalCec1-1739</strain>
    </source>
</reference>
<proteinExistence type="inferred from homology"/>
<dbReference type="Gene3D" id="2.40.240.20">
    <property type="entry name" value="Hypothetical PUA domain-like, domain 1"/>
    <property type="match status" value="1"/>
</dbReference>
<dbReference type="NCBIfam" id="NF008702">
    <property type="entry name" value="PRK11713.6-1"/>
    <property type="match status" value="1"/>
</dbReference>
<dbReference type="InterPro" id="IPR029026">
    <property type="entry name" value="tRNA_m1G_MTases_N"/>
</dbReference>
<dbReference type="EC" id="2.1.1.193" evidence="10"/>
<comment type="catalytic activity">
    <reaction evidence="9 10">
        <text>uridine(1498) in 16S rRNA + S-adenosyl-L-methionine = N(3)-methyluridine(1498) in 16S rRNA + S-adenosyl-L-homocysteine + H(+)</text>
        <dbReference type="Rhea" id="RHEA:42920"/>
        <dbReference type="Rhea" id="RHEA-COMP:10283"/>
        <dbReference type="Rhea" id="RHEA-COMP:10284"/>
        <dbReference type="ChEBI" id="CHEBI:15378"/>
        <dbReference type="ChEBI" id="CHEBI:57856"/>
        <dbReference type="ChEBI" id="CHEBI:59789"/>
        <dbReference type="ChEBI" id="CHEBI:65315"/>
        <dbReference type="ChEBI" id="CHEBI:74502"/>
        <dbReference type="EC" id="2.1.1.193"/>
    </reaction>
</comment>
<evidence type="ECO:0000256" key="9">
    <source>
        <dbReference type="ARBA" id="ARBA00047944"/>
    </source>
</evidence>
<dbReference type="SUPFAM" id="SSF88697">
    <property type="entry name" value="PUA domain-like"/>
    <property type="match status" value="1"/>
</dbReference>
<sequence length="235" mass="26775">MDRRIFYSPDFESTNELPEDESAHCLRVLRYGIGDEIEVTDGRGHFYKARISSTIGKRCHADVAERIGWVKPWTNHIHIAVAPTKNMERIEWMVEKMTEIGFDELTFVNCRYSERRVVKLDRVERIVVSAMKQSHKAVKPILNEMTDYEDFIARSLPGRRMIAHCHDGHKEFLTATLRHGEDVVLLIGPEGDFSEDEVSHAIAAGYEPVSLGNSRLRTETAAMVGCVAINLCNQM</sequence>
<evidence type="ECO:0000313" key="13">
    <source>
        <dbReference type="EMBL" id="HJD53409.1"/>
    </source>
</evidence>
<dbReference type="InterPro" id="IPR006700">
    <property type="entry name" value="RsmE"/>
</dbReference>
<keyword evidence="3 10" id="KW-0963">Cytoplasm</keyword>
<organism evidence="13 14">
    <name type="scientific">Candidatus Avibacteroides avistercoris</name>
    <dbReference type="NCBI Taxonomy" id="2840690"/>
    <lineage>
        <taxon>Bacteria</taxon>
        <taxon>Pseudomonadati</taxon>
        <taxon>Bacteroidota</taxon>
        <taxon>Bacteroidia</taxon>
        <taxon>Bacteroidales</taxon>
        <taxon>Bacteroidaceae</taxon>
        <taxon>Bacteroidaceae incertae sedis</taxon>
        <taxon>Candidatus Avibacteroides</taxon>
    </lineage>
</organism>
<dbReference type="InterPro" id="IPR015947">
    <property type="entry name" value="PUA-like_sf"/>
</dbReference>
<dbReference type="PANTHER" id="PTHR30027">
    <property type="entry name" value="RIBOSOMAL RNA SMALL SUBUNIT METHYLTRANSFERASE E"/>
    <property type="match status" value="1"/>
</dbReference>
<dbReference type="EMBL" id="DWUP01000159">
    <property type="protein sequence ID" value="HJD53409.1"/>
    <property type="molecule type" value="Genomic_DNA"/>
</dbReference>
<evidence type="ECO:0000256" key="3">
    <source>
        <dbReference type="ARBA" id="ARBA00022490"/>
    </source>
</evidence>
<dbReference type="PIRSF" id="PIRSF015601">
    <property type="entry name" value="MTase_slr0722"/>
    <property type="match status" value="1"/>
</dbReference>
<dbReference type="GO" id="GO:0070475">
    <property type="term" value="P:rRNA base methylation"/>
    <property type="evidence" value="ECO:0007669"/>
    <property type="project" value="TreeGrafter"/>
</dbReference>
<evidence type="ECO:0000256" key="4">
    <source>
        <dbReference type="ARBA" id="ARBA00022552"/>
    </source>
</evidence>
<evidence type="ECO:0000256" key="2">
    <source>
        <dbReference type="ARBA" id="ARBA00005528"/>
    </source>
</evidence>
<dbReference type="CDD" id="cd18084">
    <property type="entry name" value="RsmE-like"/>
    <property type="match status" value="1"/>
</dbReference>
<name>A0A9D2ZVC6_9BACT</name>
<accession>A0A9D2ZVC6</accession>
<protein>
    <recommendedName>
        <fullName evidence="10">Ribosomal RNA small subunit methyltransferase E</fullName>
        <ecNumber evidence="10">2.1.1.193</ecNumber>
    </recommendedName>
</protein>
<dbReference type="InterPro" id="IPR029028">
    <property type="entry name" value="Alpha/beta_knot_MTases"/>
</dbReference>
<evidence type="ECO:0000256" key="8">
    <source>
        <dbReference type="ARBA" id="ARBA00025699"/>
    </source>
</evidence>
<keyword evidence="4 10" id="KW-0698">rRNA processing</keyword>
<dbReference type="GO" id="GO:0070042">
    <property type="term" value="F:rRNA (uridine-N3-)-methyltransferase activity"/>
    <property type="evidence" value="ECO:0007669"/>
    <property type="project" value="TreeGrafter"/>
</dbReference>
<evidence type="ECO:0000259" key="12">
    <source>
        <dbReference type="Pfam" id="PF20260"/>
    </source>
</evidence>
<dbReference type="GO" id="GO:0005737">
    <property type="term" value="C:cytoplasm"/>
    <property type="evidence" value="ECO:0007669"/>
    <property type="project" value="UniProtKB-SubCell"/>
</dbReference>
<evidence type="ECO:0000256" key="5">
    <source>
        <dbReference type="ARBA" id="ARBA00022603"/>
    </source>
</evidence>
<evidence type="ECO:0000259" key="11">
    <source>
        <dbReference type="Pfam" id="PF04452"/>
    </source>
</evidence>
<evidence type="ECO:0000313" key="14">
    <source>
        <dbReference type="Proteomes" id="UP000787625"/>
    </source>
</evidence>
<evidence type="ECO:0000256" key="7">
    <source>
        <dbReference type="ARBA" id="ARBA00022691"/>
    </source>
</evidence>
<feature type="domain" description="Ribosomal RNA small subunit methyltransferase E PUA-like" evidence="12">
    <location>
        <begin position="17"/>
        <end position="62"/>
    </location>
</feature>
<keyword evidence="6 10" id="KW-0808">Transferase</keyword>
<dbReference type="PANTHER" id="PTHR30027:SF3">
    <property type="entry name" value="16S RRNA (URACIL(1498)-N(3))-METHYLTRANSFERASE"/>
    <property type="match status" value="1"/>
</dbReference>
<comment type="subcellular location">
    <subcellularLocation>
        <location evidence="1 10">Cytoplasm</location>
    </subcellularLocation>
</comment>
<dbReference type="InterPro" id="IPR046887">
    <property type="entry name" value="RsmE_PUA-like"/>
</dbReference>
<dbReference type="Pfam" id="PF04452">
    <property type="entry name" value="Methyltrans_RNA"/>
    <property type="match status" value="1"/>
</dbReference>
<reference evidence="13" key="1">
    <citation type="journal article" date="2021" name="PeerJ">
        <title>Extensive microbial diversity within the chicken gut microbiome revealed by metagenomics and culture.</title>
        <authorList>
            <person name="Gilroy R."/>
            <person name="Ravi A."/>
            <person name="Getino M."/>
            <person name="Pursley I."/>
            <person name="Horton D.L."/>
            <person name="Alikhan N.F."/>
            <person name="Baker D."/>
            <person name="Gharbi K."/>
            <person name="Hall N."/>
            <person name="Watson M."/>
            <person name="Adriaenssens E.M."/>
            <person name="Foster-Nyarko E."/>
            <person name="Jarju S."/>
            <person name="Secka A."/>
            <person name="Antonio M."/>
            <person name="Oren A."/>
            <person name="Chaudhuri R.R."/>
            <person name="La Ragione R."/>
            <person name="Hildebrand F."/>
            <person name="Pallen M.J."/>
        </authorList>
    </citation>
    <scope>NUCLEOTIDE SEQUENCE</scope>
    <source>
        <strain evidence="13">MalCec1-1739</strain>
    </source>
</reference>
<comment type="function">
    <text evidence="8 10">Specifically methylates the N3 position of the uracil ring of uridine 1498 (m3U1498) in 16S rRNA. Acts on the fully assembled 30S ribosomal subunit.</text>
</comment>
<comment type="caution">
    <text evidence="13">The sequence shown here is derived from an EMBL/GenBank/DDBJ whole genome shotgun (WGS) entry which is preliminary data.</text>
</comment>
<dbReference type="NCBIfam" id="TIGR00046">
    <property type="entry name" value="RsmE family RNA methyltransferase"/>
    <property type="match status" value="1"/>
</dbReference>
<keyword evidence="5 10" id="KW-0489">Methyltransferase</keyword>